<dbReference type="Gene3D" id="2.10.110.10">
    <property type="entry name" value="Cysteine Rich Protein"/>
    <property type="match status" value="3"/>
</dbReference>
<sequence length="381" mass="42072">MASATQPKRMVSSVFITLAPPYRATLTKPQHALQTHQAPARDQQQAAVRVEPHGDGFRPASQRHSRKESNSSEFKPSGGKAPAATRGSEPGPTVPHLGPAELHKKSQPEEHIPVPPPAHVYPNLSEDVTLAVPTSHQEGFSPHPSPPSQTLSHIKQLFIIQKRTPSSGDDSGKQSYRTPPSELDTSPESNELCGFCRKTVALAEPAIEALNRTYHDSCFQCRQCQIPLAGKLYYNKAGIPLCEDCYQASLELCWACGDTIKDLVIRALERTYHPPCFTCATCHQQIGEQRFAQGEVGEVYCIQDYYRKYAPQCSACKQLIIPKEDGTDSFTVECQGNSYHEHCYRCEICAIQLSPEPNDHGCHPLDGRMLCKDCHLSLVSA</sequence>
<accession>A0AA47M937</accession>
<reference evidence="8" key="1">
    <citation type="journal article" date="2023" name="Front. Mar. Sci.">
        <title>A new Merluccius polli reference genome to investigate the effects of global change in West African waters.</title>
        <authorList>
            <person name="Mateo J.L."/>
            <person name="Blanco-Fernandez C."/>
            <person name="Garcia-Vazquez E."/>
            <person name="Machado-Schiaffino G."/>
        </authorList>
    </citation>
    <scope>NUCLEOTIDE SEQUENCE</scope>
    <source>
        <strain evidence="8">C29</strain>
        <tissue evidence="8">Fin</tissue>
    </source>
</reference>
<dbReference type="FunFam" id="2.10.110.10:FF:000086">
    <property type="entry name" value="Filamin binding LIM protein 1"/>
    <property type="match status" value="1"/>
</dbReference>
<dbReference type="PROSITE" id="PS00478">
    <property type="entry name" value="LIM_DOMAIN_1"/>
    <property type="match status" value="1"/>
</dbReference>
<dbReference type="GO" id="GO:0046872">
    <property type="term" value="F:metal ion binding"/>
    <property type="evidence" value="ECO:0007669"/>
    <property type="project" value="UniProtKB-KW"/>
</dbReference>
<evidence type="ECO:0000313" key="8">
    <source>
        <dbReference type="EMBL" id="KAK0135849.1"/>
    </source>
</evidence>
<dbReference type="SUPFAM" id="SSF57716">
    <property type="entry name" value="Glucocorticoid receptor-like (DNA-binding domain)"/>
    <property type="match status" value="2"/>
</dbReference>
<dbReference type="GO" id="GO:0098609">
    <property type="term" value="P:cell-cell adhesion"/>
    <property type="evidence" value="ECO:0007669"/>
    <property type="project" value="TreeGrafter"/>
</dbReference>
<protein>
    <submittedName>
        <fullName evidence="8">Filamin-binding LIM protein 1</fullName>
    </submittedName>
</protein>
<feature type="compositionally biased region" description="Polar residues" evidence="6">
    <location>
        <begin position="32"/>
        <end position="46"/>
    </location>
</feature>
<keyword evidence="1 5" id="KW-0479">Metal-binding</keyword>
<dbReference type="CDD" id="cd09372">
    <property type="entry name" value="LIM2_FBLP-1"/>
    <property type="match status" value="1"/>
</dbReference>
<dbReference type="GO" id="GO:0031005">
    <property type="term" value="F:filamin binding"/>
    <property type="evidence" value="ECO:0007669"/>
    <property type="project" value="TreeGrafter"/>
</dbReference>
<evidence type="ECO:0000256" key="1">
    <source>
        <dbReference type="ARBA" id="ARBA00022723"/>
    </source>
</evidence>
<feature type="domain" description="LIM zinc-binding" evidence="7">
    <location>
        <begin position="251"/>
        <end position="311"/>
    </location>
</feature>
<dbReference type="PANTHER" id="PTHR24207:SF1">
    <property type="entry name" value="FILAMIN-BINDING LIM PROTEIN 1"/>
    <property type="match status" value="1"/>
</dbReference>
<organism evidence="8 9">
    <name type="scientific">Merluccius polli</name>
    <name type="common">Benguela hake</name>
    <name type="synonym">Merluccius cadenati</name>
    <dbReference type="NCBI Taxonomy" id="89951"/>
    <lineage>
        <taxon>Eukaryota</taxon>
        <taxon>Metazoa</taxon>
        <taxon>Chordata</taxon>
        <taxon>Craniata</taxon>
        <taxon>Vertebrata</taxon>
        <taxon>Euteleostomi</taxon>
        <taxon>Actinopterygii</taxon>
        <taxon>Neopterygii</taxon>
        <taxon>Teleostei</taxon>
        <taxon>Neoteleostei</taxon>
        <taxon>Acanthomorphata</taxon>
        <taxon>Zeiogadaria</taxon>
        <taxon>Gadariae</taxon>
        <taxon>Gadiformes</taxon>
        <taxon>Gadoidei</taxon>
        <taxon>Merlucciidae</taxon>
        <taxon>Merluccius</taxon>
    </lineage>
</organism>
<evidence type="ECO:0000256" key="5">
    <source>
        <dbReference type="PROSITE-ProRule" id="PRU00125"/>
    </source>
</evidence>
<dbReference type="GO" id="GO:0005925">
    <property type="term" value="C:focal adhesion"/>
    <property type="evidence" value="ECO:0007669"/>
    <property type="project" value="TreeGrafter"/>
</dbReference>
<feature type="domain" description="LIM zinc-binding" evidence="7">
    <location>
        <begin position="312"/>
        <end position="381"/>
    </location>
</feature>
<feature type="compositionally biased region" description="Basic and acidic residues" evidence="6">
    <location>
        <begin position="101"/>
        <end position="112"/>
    </location>
</feature>
<evidence type="ECO:0000256" key="2">
    <source>
        <dbReference type="ARBA" id="ARBA00022737"/>
    </source>
</evidence>
<comment type="caution">
    <text evidence="8">The sequence shown here is derived from an EMBL/GenBank/DDBJ whole genome shotgun (WGS) entry which is preliminary data.</text>
</comment>
<gene>
    <name evidence="8" type="primary">FBLIM1</name>
    <name evidence="8" type="ORF">N1851_028225</name>
</gene>
<proteinExistence type="predicted"/>
<keyword evidence="3 5" id="KW-0862">Zinc</keyword>
<dbReference type="InterPro" id="IPR001781">
    <property type="entry name" value="Znf_LIM"/>
</dbReference>
<name>A0AA47M937_MERPO</name>
<evidence type="ECO:0000256" key="3">
    <source>
        <dbReference type="ARBA" id="ARBA00022833"/>
    </source>
</evidence>
<dbReference type="AlphaFoldDB" id="A0AA47M937"/>
<dbReference type="EMBL" id="JAOPHQ010005405">
    <property type="protein sequence ID" value="KAK0135849.1"/>
    <property type="molecule type" value="Genomic_DNA"/>
</dbReference>
<keyword evidence="4 5" id="KW-0440">LIM domain</keyword>
<evidence type="ECO:0000259" key="7">
    <source>
        <dbReference type="PROSITE" id="PS50023"/>
    </source>
</evidence>
<dbReference type="GO" id="GO:0001725">
    <property type="term" value="C:stress fiber"/>
    <property type="evidence" value="ECO:0007669"/>
    <property type="project" value="TreeGrafter"/>
</dbReference>
<evidence type="ECO:0000256" key="4">
    <source>
        <dbReference type="ARBA" id="ARBA00023038"/>
    </source>
</evidence>
<evidence type="ECO:0000313" key="9">
    <source>
        <dbReference type="Proteomes" id="UP001174136"/>
    </source>
</evidence>
<evidence type="ECO:0000256" key="6">
    <source>
        <dbReference type="SAM" id="MobiDB-lite"/>
    </source>
</evidence>
<keyword evidence="2" id="KW-0677">Repeat</keyword>
<keyword evidence="9" id="KW-1185">Reference proteome</keyword>
<dbReference type="Pfam" id="PF00412">
    <property type="entry name" value="LIM"/>
    <property type="match status" value="3"/>
</dbReference>
<feature type="region of interest" description="Disordered" evidence="6">
    <location>
        <begin position="27"/>
        <end position="122"/>
    </location>
</feature>
<feature type="domain" description="LIM zinc-binding" evidence="7">
    <location>
        <begin position="191"/>
        <end position="250"/>
    </location>
</feature>
<dbReference type="SMART" id="SM00132">
    <property type="entry name" value="LIM"/>
    <property type="match status" value="3"/>
</dbReference>
<feature type="region of interest" description="Disordered" evidence="6">
    <location>
        <begin position="163"/>
        <end position="188"/>
    </location>
</feature>
<dbReference type="PROSITE" id="PS50023">
    <property type="entry name" value="LIM_DOMAIN_2"/>
    <property type="match status" value="3"/>
</dbReference>
<dbReference type="PANTHER" id="PTHR24207">
    <property type="entry name" value="ZYX102 PROTEIN"/>
    <property type="match status" value="1"/>
</dbReference>
<dbReference type="Proteomes" id="UP001174136">
    <property type="component" value="Unassembled WGS sequence"/>
</dbReference>